<dbReference type="Proteomes" id="UP001157418">
    <property type="component" value="Unassembled WGS sequence"/>
</dbReference>
<sequence length="243" mass="27781">MVLKVYGHRISEPSRAVIIFCKINRIDFEEIQVEVLKGQQFSKEYGAIAPMRQIPAIVDGHLKLIESHAILIYLCCSFPGVASHWYPGDTQKRAKIHSILDWHHSHLRRGAAGLVYTTILAPLNDLRSFLQIVIQAEEILLRSLSELENVWLKLDGSFLGGSSQPSIADLSLSCEVMQLELLGEKDYHRILSPYKKVKKWIEDVRSATTPYFDEIHEYLFEYQKGIREQMATQSGKNKGRAKM</sequence>
<dbReference type="InterPro" id="IPR043377">
    <property type="entry name" value="GSTT1/2/3"/>
</dbReference>
<dbReference type="GO" id="GO:0004364">
    <property type="term" value="F:glutathione transferase activity"/>
    <property type="evidence" value="ECO:0007669"/>
    <property type="project" value="UniProtKB-EC"/>
</dbReference>
<dbReference type="GO" id="GO:0009407">
    <property type="term" value="P:toxin catabolic process"/>
    <property type="evidence" value="ECO:0007669"/>
    <property type="project" value="UniProtKB-ARBA"/>
</dbReference>
<feature type="domain" description="GST C-terminal" evidence="7">
    <location>
        <begin position="89"/>
        <end position="234"/>
    </location>
</feature>
<evidence type="ECO:0000256" key="1">
    <source>
        <dbReference type="ARBA" id="ARBA00009899"/>
    </source>
</evidence>
<dbReference type="AlphaFoldDB" id="A0AAU9PNH7"/>
<dbReference type="Gene3D" id="3.40.30.10">
    <property type="entry name" value="Glutaredoxin"/>
    <property type="match status" value="1"/>
</dbReference>
<proteinExistence type="inferred from homology"/>
<evidence type="ECO:0000256" key="3">
    <source>
        <dbReference type="ARBA" id="ARBA00022575"/>
    </source>
</evidence>
<gene>
    <name evidence="8" type="ORF">LVIROSA_LOCUS36784</name>
</gene>
<dbReference type="SUPFAM" id="SSF52833">
    <property type="entry name" value="Thioredoxin-like"/>
    <property type="match status" value="1"/>
</dbReference>
<keyword evidence="3" id="KW-0216">Detoxification</keyword>
<evidence type="ECO:0000256" key="5">
    <source>
        <dbReference type="ARBA" id="ARBA00047960"/>
    </source>
</evidence>
<dbReference type="InterPro" id="IPR004045">
    <property type="entry name" value="Glutathione_S-Trfase_N"/>
</dbReference>
<organism evidence="8 9">
    <name type="scientific">Lactuca virosa</name>
    <dbReference type="NCBI Taxonomy" id="75947"/>
    <lineage>
        <taxon>Eukaryota</taxon>
        <taxon>Viridiplantae</taxon>
        <taxon>Streptophyta</taxon>
        <taxon>Embryophyta</taxon>
        <taxon>Tracheophyta</taxon>
        <taxon>Spermatophyta</taxon>
        <taxon>Magnoliopsida</taxon>
        <taxon>eudicotyledons</taxon>
        <taxon>Gunneridae</taxon>
        <taxon>Pentapetalae</taxon>
        <taxon>asterids</taxon>
        <taxon>campanulids</taxon>
        <taxon>Asterales</taxon>
        <taxon>Asteraceae</taxon>
        <taxon>Cichorioideae</taxon>
        <taxon>Cichorieae</taxon>
        <taxon>Lactucinae</taxon>
        <taxon>Lactuca</taxon>
    </lineage>
</organism>
<dbReference type="FunFam" id="1.20.1050.10:FF:000039">
    <property type="entry name" value="Glutathione S-transferase theta-1"/>
    <property type="match status" value="1"/>
</dbReference>
<reference evidence="8 9" key="1">
    <citation type="submission" date="2022-01" db="EMBL/GenBank/DDBJ databases">
        <authorList>
            <person name="Xiong W."/>
            <person name="Schranz E."/>
        </authorList>
    </citation>
    <scope>NUCLEOTIDE SEQUENCE [LARGE SCALE GENOMIC DNA]</scope>
</reference>
<dbReference type="EMBL" id="CAKMRJ010005745">
    <property type="protein sequence ID" value="CAH1451423.1"/>
    <property type="molecule type" value="Genomic_DNA"/>
</dbReference>
<dbReference type="Pfam" id="PF02798">
    <property type="entry name" value="GST_N"/>
    <property type="match status" value="1"/>
</dbReference>
<dbReference type="InterPro" id="IPR040075">
    <property type="entry name" value="GST_N_Theta"/>
</dbReference>
<evidence type="ECO:0000313" key="8">
    <source>
        <dbReference type="EMBL" id="CAH1451423.1"/>
    </source>
</evidence>
<evidence type="ECO:0000313" key="9">
    <source>
        <dbReference type="Proteomes" id="UP001157418"/>
    </source>
</evidence>
<dbReference type="PANTHER" id="PTHR44750">
    <property type="entry name" value="GLUTATHIONE S-TRANSFERASE T1-RELATED"/>
    <property type="match status" value="1"/>
</dbReference>
<comment type="catalytic activity">
    <reaction evidence="5">
        <text>RX + glutathione = an S-substituted glutathione + a halide anion + H(+)</text>
        <dbReference type="Rhea" id="RHEA:16437"/>
        <dbReference type="ChEBI" id="CHEBI:15378"/>
        <dbReference type="ChEBI" id="CHEBI:16042"/>
        <dbReference type="ChEBI" id="CHEBI:17792"/>
        <dbReference type="ChEBI" id="CHEBI:57925"/>
        <dbReference type="ChEBI" id="CHEBI:90779"/>
        <dbReference type="EC" id="2.5.1.18"/>
    </reaction>
</comment>
<dbReference type="Gene3D" id="1.20.1050.10">
    <property type="match status" value="1"/>
</dbReference>
<evidence type="ECO:0000256" key="4">
    <source>
        <dbReference type="ARBA" id="ARBA00022679"/>
    </source>
</evidence>
<dbReference type="EC" id="2.5.1.18" evidence="2"/>
<dbReference type="SFLD" id="SFLDS00019">
    <property type="entry name" value="Glutathione_Transferase_(cytos"/>
    <property type="match status" value="1"/>
</dbReference>
<dbReference type="CDD" id="cd03050">
    <property type="entry name" value="GST_N_Theta"/>
    <property type="match status" value="1"/>
</dbReference>
<feature type="domain" description="GST N-terminal" evidence="6">
    <location>
        <begin position="1"/>
        <end position="82"/>
    </location>
</feature>
<comment type="similarity">
    <text evidence="1">Belongs to the GST superfamily. Theta family.</text>
</comment>
<dbReference type="SUPFAM" id="SSF47616">
    <property type="entry name" value="GST C-terminal domain-like"/>
    <property type="match status" value="1"/>
</dbReference>
<evidence type="ECO:0000256" key="2">
    <source>
        <dbReference type="ARBA" id="ARBA00012452"/>
    </source>
</evidence>
<dbReference type="Pfam" id="PF13410">
    <property type="entry name" value="GST_C_2"/>
    <property type="match status" value="1"/>
</dbReference>
<dbReference type="PROSITE" id="PS50404">
    <property type="entry name" value="GST_NTER"/>
    <property type="match status" value="1"/>
</dbReference>
<keyword evidence="9" id="KW-1185">Reference proteome</keyword>
<evidence type="ECO:0000259" key="6">
    <source>
        <dbReference type="PROSITE" id="PS50404"/>
    </source>
</evidence>
<keyword evidence="4" id="KW-0808">Transferase</keyword>
<protein>
    <recommendedName>
        <fullName evidence="2">glutathione transferase</fullName>
        <ecNumber evidence="2">2.5.1.18</ecNumber>
    </recommendedName>
</protein>
<dbReference type="InterPro" id="IPR036282">
    <property type="entry name" value="Glutathione-S-Trfase_C_sf"/>
</dbReference>
<dbReference type="InterPro" id="IPR040079">
    <property type="entry name" value="Glutathione_S-Trfase"/>
</dbReference>
<evidence type="ECO:0000259" key="7">
    <source>
        <dbReference type="PROSITE" id="PS50405"/>
    </source>
</evidence>
<dbReference type="InterPro" id="IPR010987">
    <property type="entry name" value="Glutathione-S-Trfase_C-like"/>
</dbReference>
<dbReference type="PANTHER" id="PTHR44750:SF1">
    <property type="entry name" value="GLUTATHIONE S-TRANSFERASE T1-RELATED"/>
    <property type="match status" value="1"/>
</dbReference>
<accession>A0AAU9PNH7</accession>
<dbReference type="InterPro" id="IPR036249">
    <property type="entry name" value="Thioredoxin-like_sf"/>
</dbReference>
<dbReference type="PROSITE" id="PS50405">
    <property type="entry name" value="GST_CTER"/>
    <property type="match status" value="1"/>
</dbReference>
<comment type="caution">
    <text evidence="8">The sequence shown here is derived from an EMBL/GenBank/DDBJ whole genome shotgun (WGS) entry which is preliminary data.</text>
</comment>
<name>A0AAU9PNH7_9ASTR</name>
<dbReference type="SFLD" id="SFLDG00358">
    <property type="entry name" value="Main_(cytGST)"/>
    <property type="match status" value="1"/>
</dbReference>